<dbReference type="InterPro" id="IPR050644">
    <property type="entry name" value="PG_Glycine_Bridge_Synth"/>
</dbReference>
<dbReference type="EMBL" id="FWZT01000029">
    <property type="protein sequence ID" value="SMF75529.1"/>
    <property type="molecule type" value="Genomic_DNA"/>
</dbReference>
<dbReference type="GO" id="GO:0071555">
    <property type="term" value="P:cell wall organization"/>
    <property type="evidence" value="ECO:0007669"/>
    <property type="project" value="UniProtKB-KW"/>
</dbReference>
<reference evidence="9" key="1">
    <citation type="submission" date="2017-04" db="EMBL/GenBank/DDBJ databases">
        <authorList>
            <person name="Varghese N."/>
            <person name="Submissions S."/>
        </authorList>
    </citation>
    <scope>NUCLEOTIDE SEQUENCE [LARGE SCALE GENOMIC DNA]</scope>
    <source>
        <strain evidence="9">RKEM611</strain>
    </source>
</reference>
<keyword evidence="6" id="KW-0961">Cell wall biogenesis/degradation</keyword>
<dbReference type="GO" id="GO:0008360">
    <property type="term" value="P:regulation of cell shape"/>
    <property type="evidence" value="ECO:0007669"/>
    <property type="project" value="UniProtKB-KW"/>
</dbReference>
<protein>
    <submittedName>
        <fullName evidence="8">Acetyltransferase (GNAT) domain-containing protein</fullName>
    </submittedName>
</protein>
<dbReference type="GO" id="GO:0009252">
    <property type="term" value="P:peptidoglycan biosynthetic process"/>
    <property type="evidence" value="ECO:0007669"/>
    <property type="project" value="UniProtKB-KW"/>
</dbReference>
<dbReference type="OrthoDB" id="116151at2"/>
<dbReference type="STRING" id="1513793.SAMN06296036_12945"/>
<keyword evidence="4" id="KW-0573">Peptidoglycan synthesis</keyword>
<dbReference type="Pfam" id="PF13480">
    <property type="entry name" value="Acetyltransf_6"/>
    <property type="match status" value="1"/>
</dbReference>
<dbReference type="Proteomes" id="UP000192907">
    <property type="component" value="Unassembled WGS sequence"/>
</dbReference>
<keyword evidence="9" id="KW-1185">Reference proteome</keyword>
<evidence type="ECO:0000256" key="2">
    <source>
        <dbReference type="ARBA" id="ARBA00022679"/>
    </source>
</evidence>
<dbReference type="GO" id="GO:0016755">
    <property type="term" value="F:aminoacyltransferase activity"/>
    <property type="evidence" value="ECO:0007669"/>
    <property type="project" value="InterPro"/>
</dbReference>
<dbReference type="SUPFAM" id="SSF55729">
    <property type="entry name" value="Acyl-CoA N-acyltransferases (Nat)"/>
    <property type="match status" value="1"/>
</dbReference>
<evidence type="ECO:0000313" key="9">
    <source>
        <dbReference type="Proteomes" id="UP000192907"/>
    </source>
</evidence>
<keyword evidence="5" id="KW-0012">Acyltransferase</keyword>
<keyword evidence="2 8" id="KW-0808">Transferase</keyword>
<feature type="domain" description="BioF2-like acetyltransferase" evidence="7">
    <location>
        <begin position="170"/>
        <end position="292"/>
    </location>
</feature>
<dbReference type="PROSITE" id="PS51191">
    <property type="entry name" value="FEMABX"/>
    <property type="match status" value="1"/>
</dbReference>
<evidence type="ECO:0000259" key="7">
    <source>
        <dbReference type="Pfam" id="PF13480"/>
    </source>
</evidence>
<evidence type="ECO:0000256" key="3">
    <source>
        <dbReference type="ARBA" id="ARBA00022960"/>
    </source>
</evidence>
<keyword evidence="3" id="KW-0133">Cell shape</keyword>
<evidence type="ECO:0000313" key="8">
    <source>
        <dbReference type="EMBL" id="SMF75529.1"/>
    </source>
</evidence>
<dbReference type="Gene3D" id="3.40.630.30">
    <property type="match status" value="1"/>
</dbReference>
<dbReference type="InterPro" id="IPR003447">
    <property type="entry name" value="FEMABX"/>
</dbReference>
<evidence type="ECO:0000256" key="6">
    <source>
        <dbReference type="ARBA" id="ARBA00023316"/>
    </source>
</evidence>
<dbReference type="PANTHER" id="PTHR36174:SF1">
    <property type="entry name" value="LIPID II:GLYCINE GLYCYLTRANSFERASE"/>
    <property type="match status" value="1"/>
</dbReference>
<proteinExistence type="inferred from homology"/>
<evidence type="ECO:0000256" key="1">
    <source>
        <dbReference type="ARBA" id="ARBA00009943"/>
    </source>
</evidence>
<dbReference type="InterPro" id="IPR038740">
    <property type="entry name" value="BioF2-like_GNAT_dom"/>
</dbReference>
<evidence type="ECO:0000256" key="5">
    <source>
        <dbReference type="ARBA" id="ARBA00023315"/>
    </source>
</evidence>
<sequence>MVNMRLDHAPLDDQWDRLVDNSPNGSIFCKSFYLRSLSTKVGTYYCFKNREIYGLVVVPESDCAKTSKDNEFLIYSGILFRKPSPNQNQSQIYSERLEVAAFVASELDRRYLKVILRLHPSVDDLRAFLWHNYECGRQYKLDLRYTTYLDISKLRDEGELSFQSNFSSSRRQEIRKFNRSNLTLDMTPSLDIFSSLFKKTFARQGVDIDPRSISEMVAIVTSLLEMGSCKVFNIYDERENIVSSAIFGLDSKMAYYLYGASDPEFRSTSCGTAVIWSAIKYFSEMGLNTIDLEGVNSPRRGWFKLSFGGVLRPYFEISL</sequence>
<dbReference type="InterPro" id="IPR016181">
    <property type="entry name" value="Acyl_CoA_acyltransferase"/>
</dbReference>
<accession>A0A1Y6CLW7</accession>
<dbReference type="PANTHER" id="PTHR36174">
    <property type="entry name" value="LIPID II:GLYCINE GLYCYLTRANSFERASE"/>
    <property type="match status" value="1"/>
</dbReference>
<gene>
    <name evidence="8" type="ORF">SAMN06296036_12945</name>
</gene>
<evidence type="ECO:0000256" key="4">
    <source>
        <dbReference type="ARBA" id="ARBA00022984"/>
    </source>
</evidence>
<name>A0A1Y6CLW7_9BACT</name>
<comment type="similarity">
    <text evidence="1">Belongs to the FemABX family.</text>
</comment>
<dbReference type="AlphaFoldDB" id="A0A1Y6CLW7"/>
<organism evidence="8 9">
    <name type="scientific">Pseudobacteriovorax antillogorgiicola</name>
    <dbReference type="NCBI Taxonomy" id="1513793"/>
    <lineage>
        <taxon>Bacteria</taxon>
        <taxon>Pseudomonadati</taxon>
        <taxon>Bdellovibrionota</taxon>
        <taxon>Oligoflexia</taxon>
        <taxon>Oligoflexales</taxon>
        <taxon>Pseudobacteriovoracaceae</taxon>
        <taxon>Pseudobacteriovorax</taxon>
    </lineage>
</organism>